<dbReference type="Proteomes" id="UP001432360">
    <property type="component" value="Plasmid pSchITTGS70c"/>
</dbReference>
<keyword evidence="1" id="KW-0472">Membrane</keyword>
<dbReference type="RefSeq" id="WP_331375504.1">
    <property type="nucleotide sequence ID" value="NZ_CP133151.1"/>
</dbReference>
<evidence type="ECO:0000313" key="2">
    <source>
        <dbReference type="EMBL" id="WVT06443.1"/>
    </source>
</evidence>
<evidence type="ECO:0000256" key="1">
    <source>
        <dbReference type="SAM" id="Phobius"/>
    </source>
</evidence>
<evidence type="ECO:0008006" key="4">
    <source>
        <dbReference type="Google" id="ProtNLM"/>
    </source>
</evidence>
<keyword evidence="1" id="KW-1133">Transmembrane helix</keyword>
<protein>
    <recommendedName>
        <fullName evidence="4">Transmembrane protein</fullName>
    </recommendedName>
</protein>
<accession>A0ABZ2BI93</accession>
<sequence length="105" mass="12230">MGRRVAKGIQMTVPGDFLNQEMGFALLVGSLVGLLAYFALSRLIGRGRLSKKKSAAERQFRNVYSIMDEARRQSMIRYYMEKYECGREDAMRRAVEERQRDASRW</sequence>
<name>A0ABZ2BI93_9HYPH</name>
<dbReference type="EMBL" id="CP133151">
    <property type="protein sequence ID" value="WVT06443.1"/>
    <property type="molecule type" value="Genomic_DNA"/>
</dbReference>
<proteinExistence type="predicted"/>
<reference evidence="2" key="1">
    <citation type="submission" date="2023-08" db="EMBL/GenBank/DDBJ databases">
        <title>Complete genome sequence of Sinorhizobium chiapanecum ITTG S70 isolated from Acaciella angustissima nodules in Chiapas-Mexico.</title>
        <authorList>
            <person name="Rincon-Rosales R."/>
            <person name="Rogel M.A."/>
            <person name="Rincon-Medina C.I."/>
            <person name="Guerrero G."/>
            <person name="Manzano-Gomez L.A."/>
            <person name="Lopez-Lopez A."/>
            <person name="Rincon Molina F.A."/>
            <person name="Martinez-Romero E."/>
        </authorList>
    </citation>
    <scope>NUCLEOTIDE SEQUENCE</scope>
    <source>
        <strain evidence="2">ITTG S70</strain>
        <plasmid evidence="2">pSchITTGS70c</plasmid>
    </source>
</reference>
<keyword evidence="3" id="KW-1185">Reference proteome</keyword>
<geneLocation type="plasmid" evidence="2 3">
    <name>pSchITTGS70c</name>
</geneLocation>
<gene>
    <name evidence="2" type="ORF">RB548_24175</name>
</gene>
<keyword evidence="2" id="KW-0614">Plasmid</keyword>
<evidence type="ECO:0000313" key="3">
    <source>
        <dbReference type="Proteomes" id="UP001432360"/>
    </source>
</evidence>
<organism evidence="2 3">
    <name type="scientific">Sinorhizobium chiapasense</name>
    <dbReference type="NCBI Taxonomy" id="501572"/>
    <lineage>
        <taxon>Bacteria</taxon>
        <taxon>Pseudomonadati</taxon>
        <taxon>Pseudomonadota</taxon>
        <taxon>Alphaproteobacteria</taxon>
        <taxon>Hyphomicrobiales</taxon>
        <taxon>Rhizobiaceae</taxon>
        <taxon>Sinorhizobium/Ensifer group</taxon>
        <taxon>Sinorhizobium</taxon>
    </lineage>
</organism>
<keyword evidence="1" id="KW-0812">Transmembrane</keyword>
<feature type="transmembrane region" description="Helical" evidence="1">
    <location>
        <begin position="24"/>
        <end position="44"/>
    </location>
</feature>